<gene>
    <name evidence="2" type="ORF">LPLAT_LOCUS1599</name>
</gene>
<dbReference type="AlphaFoldDB" id="A0AAV2N607"/>
<organism evidence="2 3">
    <name type="scientific">Lasius platythorax</name>
    <dbReference type="NCBI Taxonomy" id="488582"/>
    <lineage>
        <taxon>Eukaryota</taxon>
        <taxon>Metazoa</taxon>
        <taxon>Ecdysozoa</taxon>
        <taxon>Arthropoda</taxon>
        <taxon>Hexapoda</taxon>
        <taxon>Insecta</taxon>
        <taxon>Pterygota</taxon>
        <taxon>Neoptera</taxon>
        <taxon>Endopterygota</taxon>
        <taxon>Hymenoptera</taxon>
        <taxon>Apocrita</taxon>
        <taxon>Aculeata</taxon>
        <taxon>Formicoidea</taxon>
        <taxon>Formicidae</taxon>
        <taxon>Formicinae</taxon>
        <taxon>Lasius</taxon>
        <taxon>Lasius</taxon>
    </lineage>
</organism>
<protein>
    <submittedName>
        <fullName evidence="2">Uncharacterized protein</fullName>
    </submittedName>
</protein>
<dbReference type="Proteomes" id="UP001497644">
    <property type="component" value="Chromosome 10"/>
</dbReference>
<name>A0AAV2N607_9HYME</name>
<sequence length="112" mass="12363">MTTTAKSAANRANIKPVTPRSNICTWPDPGALSSTRTGSYGDIGSGTGNVRVSKKKRCTHGSAHVELQVDSPWLADPVNERLSFTPKQRAETIKIPRWFYILSSFVLPFSHY</sequence>
<evidence type="ECO:0000313" key="3">
    <source>
        <dbReference type="Proteomes" id="UP001497644"/>
    </source>
</evidence>
<accession>A0AAV2N607</accession>
<dbReference type="EMBL" id="OZ034833">
    <property type="protein sequence ID" value="CAL1675108.1"/>
    <property type="molecule type" value="Genomic_DNA"/>
</dbReference>
<proteinExistence type="predicted"/>
<keyword evidence="3" id="KW-1185">Reference proteome</keyword>
<evidence type="ECO:0000313" key="2">
    <source>
        <dbReference type="EMBL" id="CAL1675108.1"/>
    </source>
</evidence>
<feature type="region of interest" description="Disordered" evidence="1">
    <location>
        <begin position="1"/>
        <end position="28"/>
    </location>
</feature>
<reference evidence="2" key="1">
    <citation type="submission" date="2024-04" db="EMBL/GenBank/DDBJ databases">
        <authorList>
            <consortium name="Molecular Ecology Group"/>
        </authorList>
    </citation>
    <scope>NUCLEOTIDE SEQUENCE</scope>
</reference>
<evidence type="ECO:0000256" key="1">
    <source>
        <dbReference type="SAM" id="MobiDB-lite"/>
    </source>
</evidence>